<dbReference type="PANTHER" id="PTHR12197">
    <property type="entry name" value="HISTONE-LYSINE N-METHYLTRANSFERASE SMYD"/>
    <property type="match status" value="1"/>
</dbReference>
<evidence type="ECO:0000256" key="4">
    <source>
        <dbReference type="ARBA" id="ARBA00022723"/>
    </source>
</evidence>
<dbReference type="InterPro" id="IPR002893">
    <property type="entry name" value="Znf_MYND"/>
</dbReference>
<keyword evidence="1" id="KW-0489">Methyltransferase</keyword>
<comment type="caution">
    <text evidence="10">The sequence shown here is derived from an EMBL/GenBank/DDBJ whole genome shotgun (WGS) entry which is preliminary data.</text>
</comment>
<dbReference type="GO" id="GO:0005634">
    <property type="term" value="C:nucleus"/>
    <property type="evidence" value="ECO:0007669"/>
    <property type="project" value="TreeGrafter"/>
</dbReference>
<dbReference type="PROSITE" id="PS50280">
    <property type="entry name" value="SET"/>
    <property type="match status" value="1"/>
</dbReference>
<evidence type="ECO:0000256" key="2">
    <source>
        <dbReference type="ARBA" id="ARBA00022679"/>
    </source>
</evidence>
<evidence type="ECO:0000256" key="3">
    <source>
        <dbReference type="ARBA" id="ARBA00022691"/>
    </source>
</evidence>
<dbReference type="Gene3D" id="6.10.140.2220">
    <property type="match status" value="1"/>
</dbReference>
<dbReference type="Proteomes" id="UP000481153">
    <property type="component" value="Unassembled WGS sequence"/>
</dbReference>
<evidence type="ECO:0000256" key="6">
    <source>
        <dbReference type="ARBA" id="ARBA00022833"/>
    </source>
</evidence>
<keyword evidence="11" id="KW-1185">Reference proteome</keyword>
<keyword evidence="3" id="KW-0949">S-adenosyl-L-methionine</keyword>
<gene>
    <name evidence="10" type="ORF">Ae201684_015684</name>
</gene>
<dbReference type="FunFam" id="2.170.270.10:FF:000013">
    <property type="entry name" value="Histone-lysine N-methyltransferase SMYD1 isoform 1"/>
    <property type="match status" value="1"/>
</dbReference>
<dbReference type="PROSITE" id="PS50865">
    <property type="entry name" value="ZF_MYND_2"/>
    <property type="match status" value="1"/>
</dbReference>
<dbReference type="Pfam" id="PF00856">
    <property type="entry name" value="SET"/>
    <property type="match status" value="1"/>
</dbReference>
<dbReference type="EMBL" id="VJMJ01000229">
    <property type="protein sequence ID" value="KAF0726021.1"/>
    <property type="molecule type" value="Genomic_DNA"/>
</dbReference>
<evidence type="ECO:0000256" key="7">
    <source>
        <dbReference type="PROSITE-ProRule" id="PRU00134"/>
    </source>
</evidence>
<dbReference type="GO" id="GO:0032259">
    <property type="term" value="P:methylation"/>
    <property type="evidence" value="ECO:0007669"/>
    <property type="project" value="UniProtKB-KW"/>
</dbReference>
<evidence type="ECO:0000313" key="11">
    <source>
        <dbReference type="Proteomes" id="UP000481153"/>
    </source>
</evidence>
<evidence type="ECO:0000256" key="1">
    <source>
        <dbReference type="ARBA" id="ARBA00022603"/>
    </source>
</evidence>
<dbReference type="SUPFAM" id="SSF82199">
    <property type="entry name" value="SET domain"/>
    <property type="match status" value="1"/>
</dbReference>
<protein>
    <recommendedName>
        <fullName evidence="12">MYND-type domain-containing protein</fullName>
    </recommendedName>
</protein>
<sequence length="434" mass="48143">MYQRQALPDRGDGAVATRAIRAGTCILRSDPVVAVPLDMAITCAYCFAPGARRCGLCKVFHYCSRQCQLADWAVHSAECKYLAKHLHENPITPTLLMAVRFLRNPSAMNAVSHLVSNVQSHLPSQREDYRTMSMLVMSVLTAMKSSNLPSIEAIMALFAQFNCNAFTLCTLQQVPVGIGMFPDAALLNHSCAPNCILTFHKRQLQIRTIRDVSPGEELTISYIELMSSHTTRQEELLASYFFTCKCSRCLAPEPPDLTATLTSDDVDSMELQIDHFLAQADKFEHAHDTRRAVDCRHRALLLAQSIYHPRNAKLTLPSETLANLITSSEHASSQTVQDVAVAIECYATVMANQRWLYDSMGLQAFTGLVALKSAQLLLRQAKPATFENALTLARDACRFLSITHGEDCHVMDNALAVLHVIQHVQHENGSTKAR</sequence>
<accession>A0A6G0WF46</accession>
<dbReference type="SMART" id="SM00317">
    <property type="entry name" value="SET"/>
    <property type="match status" value="1"/>
</dbReference>
<dbReference type="Gene3D" id="2.170.270.10">
    <property type="entry name" value="SET domain"/>
    <property type="match status" value="1"/>
</dbReference>
<keyword evidence="5 7" id="KW-0863">Zinc-finger</keyword>
<dbReference type="InterPro" id="IPR046341">
    <property type="entry name" value="SET_dom_sf"/>
</dbReference>
<dbReference type="Gene3D" id="1.10.220.160">
    <property type="match status" value="1"/>
</dbReference>
<dbReference type="GO" id="GO:0008270">
    <property type="term" value="F:zinc ion binding"/>
    <property type="evidence" value="ECO:0007669"/>
    <property type="project" value="UniProtKB-KW"/>
</dbReference>
<evidence type="ECO:0000259" key="9">
    <source>
        <dbReference type="PROSITE" id="PS50865"/>
    </source>
</evidence>
<feature type="domain" description="SET" evidence="8">
    <location>
        <begin position="1"/>
        <end position="223"/>
    </location>
</feature>
<evidence type="ECO:0000313" key="10">
    <source>
        <dbReference type="EMBL" id="KAF0726021.1"/>
    </source>
</evidence>
<evidence type="ECO:0000256" key="5">
    <source>
        <dbReference type="ARBA" id="ARBA00022771"/>
    </source>
</evidence>
<dbReference type="PROSITE" id="PS01360">
    <property type="entry name" value="ZF_MYND_1"/>
    <property type="match status" value="1"/>
</dbReference>
<dbReference type="GO" id="GO:0008168">
    <property type="term" value="F:methyltransferase activity"/>
    <property type="evidence" value="ECO:0007669"/>
    <property type="project" value="UniProtKB-KW"/>
</dbReference>
<dbReference type="VEuPathDB" id="FungiDB:AeMF1_001675"/>
<dbReference type="InterPro" id="IPR050869">
    <property type="entry name" value="H3K4_H4K5_MeTrfase"/>
</dbReference>
<dbReference type="Pfam" id="PF01753">
    <property type="entry name" value="zf-MYND"/>
    <property type="match status" value="1"/>
</dbReference>
<keyword evidence="4" id="KW-0479">Metal-binding</keyword>
<dbReference type="InterPro" id="IPR001214">
    <property type="entry name" value="SET_dom"/>
</dbReference>
<evidence type="ECO:0000259" key="8">
    <source>
        <dbReference type="PROSITE" id="PS50280"/>
    </source>
</evidence>
<keyword evidence="6" id="KW-0862">Zinc</keyword>
<evidence type="ECO:0008006" key="12">
    <source>
        <dbReference type="Google" id="ProtNLM"/>
    </source>
</evidence>
<organism evidence="10 11">
    <name type="scientific">Aphanomyces euteiches</name>
    <dbReference type="NCBI Taxonomy" id="100861"/>
    <lineage>
        <taxon>Eukaryota</taxon>
        <taxon>Sar</taxon>
        <taxon>Stramenopiles</taxon>
        <taxon>Oomycota</taxon>
        <taxon>Saprolegniomycetes</taxon>
        <taxon>Saprolegniales</taxon>
        <taxon>Verrucalvaceae</taxon>
        <taxon>Aphanomyces</taxon>
    </lineage>
</organism>
<reference evidence="10 11" key="1">
    <citation type="submission" date="2019-07" db="EMBL/GenBank/DDBJ databases">
        <title>Genomics analysis of Aphanomyces spp. identifies a new class of oomycete effector associated with host adaptation.</title>
        <authorList>
            <person name="Gaulin E."/>
        </authorList>
    </citation>
    <scope>NUCLEOTIDE SEQUENCE [LARGE SCALE GENOMIC DNA]</scope>
    <source>
        <strain evidence="10 11">ATCC 201684</strain>
    </source>
</reference>
<keyword evidence="2" id="KW-0808">Transferase</keyword>
<proteinExistence type="predicted"/>
<name>A0A6G0WF46_9STRA</name>
<dbReference type="AlphaFoldDB" id="A0A6G0WF46"/>
<feature type="domain" description="MYND-type" evidence="9">
    <location>
        <begin position="43"/>
        <end position="79"/>
    </location>
</feature>
<dbReference type="PANTHER" id="PTHR12197:SF251">
    <property type="entry name" value="EG:BACR7C10.4 PROTEIN"/>
    <property type="match status" value="1"/>
</dbReference>